<comment type="caution">
    <text evidence="1">The sequence shown here is derived from an EMBL/GenBank/DDBJ whole genome shotgun (WGS) entry which is preliminary data.</text>
</comment>
<gene>
    <name evidence="1" type="ORF">KPL71_005003</name>
</gene>
<keyword evidence="2" id="KW-1185">Reference proteome</keyword>
<evidence type="ECO:0000313" key="1">
    <source>
        <dbReference type="EMBL" id="KAH9794775.1"/>
    </source>
</evidence>
<keyword evidence="1" id="KW-0547">Nucleotide-binding</keyword>
<protein>
    <submittedName>
        <fullName evidence="1">ATP-dependent DNA helicase</fullName>
    </submittedName>
</protein>
<proteinExistence type="predicted"/>
<keyword evidence="1" id="KW-0378">Hydrolase</keyword>
<keyword evidence="1" id="KW-0347">Helicase</keyword>
<accession>A0ACB8N9W9</accession>
<evidence type="ECO:0000313" key="2">
    <source>
        <dbReference type="Proteomes" id="UP000829398"/>
    </source>
</evidence>
<dbReference type="Proteomes" id="UP000829398">
    <property type="component" value="Chromosome 2"/>
</dbReference>
<name>A0ACB8N9W9_CITSI</name>
<reference evidence="2" key="1">
    <citation type="journal article" date="2023" name="Hortic. Res.">
        <title>A chromosome-level phased genome enabling allele-level studies in sweet orange: a case study on citrus Huanglongbing tolerance.</title>
        <authorList>
            <person name="Wu B."/>
            <person name="Yu Q."/>
            <person name="Deng Z."/>
            <person name="Duan Y."/>
            <person name="Luo F."/>
            <person name="Gmitter F. Jr."/>
        </authorList>
    </citation>
    <scope>NUCLEOTIDE SEQUENCE [LARGE SCALE GENOMIC DNA]</scope>
    <source>
        <strain evidence="2">cv. Valencia</strain>
    </source>
</reference>
<sequence length="893" mass="99220">MALTVAVSQSCGMCFGGKQLRCAIILKAGRGCRNVLGTNMRFSNLLLPKIPKICSRSKHKYAECMLKLVEPYDESSIPQPKLLKKASVVMGYDSLNDLFKYGRADKDAMDDFDISLACKRFPCITLGSSPPVGLYDETKAGGSEMKSLLADQSCEAVVSNSMDAELRVDRFGLSEAWPSLYPALPNESSTSSEVGSLPSEAPIEPLLDKCISCVPGLSKRLYHQLENCGFYTLRKLLHHFPRTYADLQNAQIDLDDGQYFIFIGEIISSRGMKAGCSFSFLEVIVGCEIADTETTSGDEVVNIDSGQKKKIYLHLKKFFRGTRFTSIPFLKSIEGKHKVGEFVCVSGKVRAMRSNNHYEMREYNIDVLKDEDDLSLRAKGRPYPIYPSKGGLNASLLRDTIARALQALPANFDPVPKEITQEFGLLCLFDAYMGIHQPKHIDEADLARKRLIFDEFFYLQLGRLYQMLEGLGTQFEKEGLLDKYRKPRLNAAYMEGWSSLTKKLLRALPYSLTSSQLSAISEIIWDLKQPVPMNRLLQGDVGCGKTVVAFLACMEVIGSGYQDLQTGDITLVIGTHSLIAEKVEFSALRLAIVDEQQRFDGSPKDDQHMAPHVLAMSATPIPRTLALALYGDMSLTQITDLPPGRIPIKTYIIEGNEKGYENVYKMMLDELQSGGKVYLVYPVIEQSEQLPQLRAAASDLETISQRFQDYSCGLLHGKMKSDEKDEALRRFRSGETHILLSTQVIEIGVDVPDASMMIVMNAERFGIAQLHQLRGRVGRGVRKSQCILVASSTSSLSRLKVLEKSSDGFYLANMDLLLRGPGDLLGKKQSGHLPEFPVARLEIDGNILQEAHMAALRSWDKSVPKFNVGGTQSGQDWCDIEDSAPLVRISLSN</sequence>
<dbReference type="EMBL" id="CM039171">
    <property type="protein sequence ID" value="KAH9794775.1"/>
    <property type="molecule type" value="Genomic_DNA"/>
</dbReference>
<organism evidence="1 2">
    <name type="scientific">Citrus sinensis</name>
    <name type="common">Sweet orange</name>
    <name type="synonym">Citrus aurantium var. sinensis</name>
    <dbReference type="NCBI Taxonomy" id="2711"/>
    <lineage>
        <taxon>Eukaryota</taxon>
        <taxon>Viridiplantae</taxon>
        <taxon>Streptophyta</taxon>
        <taxon>Embryophyta</taxon>
        <taxon>Tracheophyta</taxon>
        <taxon>Spermatophyta</taxon>
        <taxon>Magnoliopsida</taxon>
        <taxon>eudicotyledons</taxon>
        <taxon>Gunneridae</taxon>
        <taxon>Pentapetalae</taxon>
        <taxon>rosids</taxon>
        <taxon>malvids</taxon>
        <taxon>Sapindales</taxon>
        <taxon>Rutaceae</taxon>
        <taxon>Aurantioideae</taxon>
        <taxon>Citrus</taxon>
    </lineage>
</organism>
<keyword evidence="1" id="KW-0067">ATP-binding</keyword>